<dbReference type="Proteomes" id="UP000540079">
    <property type="component" value="Unassembled WGS sequence"/>
</dbReference>
<keyword evidence="1" id="KW-1133">Transmembrane helix</keyword>
<evidence type="ECO:0000313" key="2">
    <source>
        <dbReference type="EMBL" id="MDA5622429.1"/>
    </source>
</evidence>
<evidence type="ECO:0000256" key="1">
    <source>
        <dbReference type="SAM" id="Phobius"/>
    </source>
</evidence>
<accession>A0A849CL44</accession>
<keyword evidence="1" id="KW-0472">Membrane</keyword>
<dbReference type="PANTHER" id="PTHR35867:SF1">
    <property type="entry name" value="PROTEIN RSEC"/>
    <property type="match status" value="1"/>
</dbReference>
<dbReference type="EMBL" id="PPVL01000006">
    <property type="protein sequence ID" value="NNI79159.1"/>
    <property type="molecule type" value="Genomic_DNA"/>
</dbReference>
<keyword evidence="1" id="KW-0812">Transmembrane</keyword>
<protein>
    <submittedName>
        <fullName evidence="2">SoxR reducing system RseC family protein</fullName>
    </submittedName>
</protein>
<dbReference type="PIRSF" id="PIRSF004923">
    <property type="entry name" value="RseC"/>
    <property type="match status" value="1"/>
</dbReference>
<feature type="transmembrane region" description="Helical" evidence="1">
    <location>
        <begin position="103"/>
        <end position="122"/>
    </location>
</feature>
<dbReference type="Pfam" id="PF04246">
    <property type="entry name" value="RseC_MucC"/>
    <property type="match status" value="1"/>
</dbReference>
<dbReference type="PANTHER" id="PTHR35867">
    <property type="entry name" value="PROTEIN RSEC"/>
    <property type="match status" value="1"/>
</dbReference>
<reference evidence="3 4" key="1">
    <citation type="journal article" date="2018" name="Front. Microbiol.">
        <title>Genetic and Phylogenetic Characteristics of Pasteurella multocida Isolates From Different Host Species.</title>
        <authorList>
            <person name="Peng Z."/>
            <person name="Liang W."/>
            <person name="Wang F."/>
            <person name="Xu Z."/>
            <person name="Xie Z."/>
            <person name="Lian Z."/>
            <person name="Hua L."/>
            <person name="Zhou R."/>
            <person name="Chen H."/>
            <person name="Wu B."/>
        </authorList>
    </citation>
    <scope>NUCLEOTIDE SEQUENCE [LARGE SCALE GENOMIC DNA]</scope>
    <source>
        <strain evidence="3 4">HNA06</strain>
    </source>
</reference>
<name>A0A849CL44_PASMD</name>
<proteinExistence type="predicted"/>
<dbReference type="Proteomes" id="UP001145481">
    <property type="component" value="Unassembled WGS sequence"/>
</dbReference>
<feature type="transmembrane region" description="Helical" evidence="1">
    <location>
        <begin position="75"/>
        <end position="97"/>
    </location>
</feature>
<dbReference type="EMBL" id="JANJHC010000004">
    <property type="protein sequence ID" value="MDA5622429.1"/>
    <property type="molecule type" value="Genomic_DNA"/>
</dbReference>
<organism evidence="3 4">
    <name type="scientific">Pasteurella multocida</name>
    <dbReference type="NCBI Taxonomy" id="747"/>
    <lineage>
        <taxon>Bacteria</taxon>
        <taxon>Pseudomonadati</taxon>
        <taxon>Pseudomonadota</taxon>
        <taxon>Gammaproteobacteria</taxon>
        <taxon>Pasteurellales</taxon>
        <taxon>Pasteurellaceae</taxon>
        <taxon>Pasteurella</taxon>
    </lineage>
</organism>
<dbReference type="OMA" id="KSACNHC"/>
<dbReference type="InterPro" id="IPR026268">
    <property type="entry name" value="RseC"/>
</dbReference>
<comment type="caution">
    <text evidence="3">The sequence shown here is derived from an EMBL/GenBank/DDBJ whole genome shotgun (WGS) entry which is preliminary data.</text>
</comment>
<evidence type="ECO:0000313" key="3">
    <source>
        <dbReference type="EMBL" id="NNI79159.1"/>
    </source>
</evidence>
<sequence>MLKETAIVIDYQSGMAKVKCQSQSACGACAAQNACGASALSELTGEKGEHIFWIETITPLKVGQRVEIGLEERSLIFSALIIYIVPLLTILVSTFLAEKLFSHELISALFIFICTALSFLAIRTYSKRLKKKHHYQPILLRVL</sequence>
<gene>
    <name evidence="3" type="ORF">C2800_07005</name>
    <name evidence="2" type="ORF">NM948_02505</name>
</gene>
<dbReference type="InterPro" id="IPR007359">
    <property type="entry name" value="SigmaE_reg_RseC_MucC"/>
</dbReference>
<dbReference type="AlphaFoldDB" id="A0A849CL44"/>
<reference evidence="2" key="2">
    <citation type="submission" date="2022-07" db="EMBL/GenBank/DDBJ databases">
        <title>Genome-based characterization of novel serogroup A variants of Pasteurella multocida.</title>
        <authorList>
            <person name="Prajapati A."/>
            <person name="Yogisharadhya R."/>
            <person name="Mohanty N."/>
            <person name="Chanda M."/>
            <person name="Mendem S.K."/>
            <person name="Siddaramappa S."/>
            <person name="Shivachandra S.B."/>
        </authorList>
    </citation>
    <scope>NUCLEOTIDE SEQUENCE</scope>
    <source>
        <strain evidence="2">NIVEDIPm19</strain>
    </source>
</reference>
<evidence type="ECO:0000313" key="4">
    <source>
        <dbReference type="Proteomes" id="UP000540079"/>
    </source>
</evidence>
<dbReference type="RefSeq" id="WP_005752272.1">
    <property type="nucleotide sequence ID" value="NZ_CP017961.1"/>
</dbReference>